<comment type="similarity">
    <text evidence="2">Belongs to the LarC family.</text>
</comment>
<comment type="catalytic activity">
    <reaction evidence="2">
        <text>Ni(II)-pyridinium-3,5-bisthiocarboxylate mononucleotide = pyridinium-3,5-bisthiocarboxylate mononucleotide + Ni(2+)</text>
        <dbReference type="Rhea" id="RHEA:54784"/>
        <dbReference type="ChEBI" id="CHEBI:49786"/>
        <dbReference type="ChEBI" id="CHEBI:137372"/>
        <dbReference type="ChEBI" id="CHEBI:137373"/>
        <dbReference type="EC" id="4.99.1.12"/>
    </reaction>
</comment>
<dbReference type="PANTHER" id="PTHR36566:SF1">
    <property type="entry name" value="PYRIDINIUM-3,5-BISTHIOCARBOXYLIC ACID MONONUCLEOTIDE NICKEL INSERTION PROTEIN"/>
    <property type="match status" value="1"/>
</dbReference>
<reference evidence="4" key="1">
    <citation type="journal article" date="2021" name="PeerJ">
        <title>Extensive microbial diversity within the chicken gut microbiome revealed by metagenomics and culture.</title>
        <authorList>
            <person name="Gilroy R."/>
            <person name="Ravi A."/>
            <person name="Getino M."/>
            <person name="Pursley I."/>
            <person name="Horton D.L."/>
            <person name="Alikhan N.F."/>
            <person name="Baker D."/>
            <person name="Gharbi K."/>
            <person name="Hall N."/>
            <person name="Watson M."/>
            <person name="Adriaenssens E.M."/>
            <person name="Foster-Nyarko E."/>
            <person name="Jarju S."/>
            <person name="Secka A."/>
            <person name="Antonio M."/>
            <person name="Oren A."/>
            <person name="Chaudhuri R.R."/>
            <person name="La Ragione R."/>
            <person name="Hildebrand F."/>
            <person name="Pallen M.J."/>
        </authorList>
    </citation>
    <scope>NUCLEOTIDE SEQUENCE</scope>
    <source>
        <strain evidence="4">ChiGjej6B6-11269</strain>
    </source>
</reference>
<evidence type="ECO:0000313" key="4">
    <source>
        <dbReference type="EMBL" id="HJF66400.1"/>
    </source>
</evidence>
<evidence type="ECO:0000313" key="5">
    <source>
        <dbReference type="Proteomes" id="UP000786989"/>
    </source>
</evidence>
<accession>A0A9D2UYP2</accession>
<dbReference type="AlphaFoldDB" id="A0A9D2UYP2"/>
<dbReference type="Gene3D" id="3.30.70.1380">
    <property type="entry name" value="Transcriptional regulatory protein pf0864 domain like"/>
    <property type="match status" value="1"/>
</dbReference>
<evidence type="ECO:0000256" key="3">
    <source>
        <dbReference type="SAM" id="MobiDB-lite"/>
    </source>
</evidence>
<dbReference type="Proteomes" id="UP000786989">
    <property type="component" value="Unassembled WGS sequence"/>
</dbReference>
<dbReference type="InterPro" id="IPR002822">
    <property type="entry name" value="Ni_insertion"/>
</dbReference>
<evidence type="ECO:0000256" key="1">
    <source>
        <dbReference type="ARBA" id="ARBA00022596"/>
    </source>
</evidence>
<dbReference type="EMBL" id="DYWI01000195">
    <property type="protein sequence ID" value="HJF66400.1"/>
    <property type="molecule type" value="Genomic_DNA"/>
</dbReference>
<dbReference type="Pfam" id="PF01969">
    <property type="entry name" value="Ni_insertion"/>
    <property type="match status" value="1"/>
</dbReference>
<name>A0A9D2UYP2_9ACTN</name>
<dbReference type="PANTHER" id="PTHR36566">
    <property type="entry name" value="NICKEL INSERTION PROTEIN-RELATED"/>
    <property type="match status" value="1"/>
</dbReference>
<dbReference type="GO" id="GO:0016151">
    <property type="term" value="F:nickel cation binding"/>
    <property type="evidence" value="ECO:0007669"/>
    <property type="project" value="UniProtKB-UniRule"/>
</dbReference>
<keyword evidence="2" id="KW-0456">Lyase</keyword>
<sequence>MGRMLYLECASGISGDMAVAALLDLGASEERLRNALDSLPVDGFEVRVSRVKKSGLDACDFDVVLDSAHENHDHDMAYLHGGGDEVARLSGGGFDGGCAHAHHHEHGHHAHESDERDHHEHGHHHERAPHEHDHHHEHDAHGHHHEHRGMPEIEAIIRDADITDRAKEIALRIFGIIARAEAKAHGVPADQVHFHEVGAVDSIVDVVSFAVCFDDLGLDDVVVERLCEGRGTVRCQHGVLPVPVPAVSHVVAEAGIPLFIMDVQGEFVTPTGAAIAAAVRTRDALPARFTVERIGLGAGKREYAVPSLLRAIIIQEELKKGSDNPIASGRWAASNEVRLGLDEACAMNEAHIWKLECDVDDCTGEALGFTMERLFAAGAREAHFMPIYMKKNRPAWQIQVICTRDLIPTMEAELFAHTTTIGIRRTPMERTVLPREELRVSTPFGPARAKRVTLPDGRRRITPEHDSVQALVEASESATKEAVSDDALQRSLTYQEAYALVLRAAEAIEG</sequence>
<proteinExistence type="inferred from homology"/>
<dbReference type="HAMAP" id="MF_01074">
    <property type="entry name" value="LarC"/>
    <property type="match status" value="1"/>
</dbReference>
<feature type="compositionally biased region" description="Basic and acidic residues" evidence="3">
    <location>
        <begin position="110"/>
        <end position="120"/>
    </location>
</feature>
<comment type="function">
    <text evidence="2">Involved in the biosynthesis of a nickel-pincer cofactor ((SCS)Ni(II) pincer complex). Binds Ni(2+), and functions in nickel delivery to pyridinium-3,5-bisthiocarboxylic acid mononucleotide (P2TMN), to form the mature cofactor. Is thus probably required for the activation of nickel-pincer cofactor-dependent enzymes.</text>
</comment>
<dbReference type="GO" id="GO:0016829">
    <property type="term" value="F:lyase activity"/>
    <property type="evidence" value="ECO:0007669"/>
    <property type="project" value="UniProtKB-UniRule"/>
</dbReference>
<dbReference type="NCBIfam" id="TIGR00299">
    <property type="entry name" value="nickel pincer cofactor biosynthesis protein LarC"/>
    <property type="match status" value="1"/>
</dbReference>
<gene>
    <name evidence="2 4" type="primary">larC</name>
    <name evidence="4" type="ORF">K8U77_09855</name>
</gene>
<keyword evidence="1 2" id="KW-0533">Nickel</keyword>
<feature type="compositionally biased region" description="Basic and acidic residues" evidence="3">
    <location>
        <begin position="128"/>
        <end position="140"/>
    </location>
</feature>
<dbReference type="GO" id="GO:0051604">
    <property type="term" value="P:protein maturation"/>
    <property type="evidence" value="ECO:0007669"/>
    <property type="project" value="UniProtKB-UniRule"/>
</dbReference>
<feature type="compositionally biased region" description="Basic residues" evidence="3">
    <location>
        <begin position="100"/>
        <end position="109"/>
    </location>
</feature>
<protein>
    <recommendedName>
        <fullName evidence="2">Pyridinium-3,5-bisthiocarboxylic acid mononucleotide nickel insertion protein</fullName>
        <shortName evidence="2">P2TMN nickel insertion protein</shortName>
        <ecNumber evidence="2">4.99.1.12</ecNumber>
    </recommendedName>
    <alternativeName>
        <fullName evidence="2">Nickel-pincer cofactor biosynthesis protein LarC</fullName>
    </alternativeName>
</protein>
<comment type="caution">
    <text evidence="4">The sequence shown here is derived from an EMBL/GenBank/DDBJ whole genome shotgun (WGS) entry which is preliminary data.</text>
</comment>
<reference evidence="4" key="2">
    <citation type="submission" date="2021-09" db="EMBL/GenBank/DDBJ databases">
        <authorList>
            <person name="Gilroy R."/>
        </authorList>
    </citation>
    <scope>NUCLEOTIDE SEQUENCE</scope>
    <source>
        <strain evidence="4">ChiGjej6B6-11269</strain>
    </source>
</reference>
<feature type="region of interest" description="Disordered" evidence="3">
    <location>
        <begin position="99"/>
        <end position="147"/>
    </location>
</feature>
<dbReference type="EC" id="4.99.1.12" evidence="2"/>
<evidence type="ECO:0000256" key="2">
    <source>
        <dbReference type="HAMAP-Rule" id="MF_01074"/>
    </source>
</evidence>
<organism evidence="4 5">
    <name type="scientific">Slackia equolifaciens</name>
    <dbReference type="NCBI Taxonomy" id="498718"/>
    <lineage>
        <taxon>Bacteria</taxon>
        <taxon>Bacillati</taxon>
        <taxon>Actinomycetota</taxon>
        <taxon>Coriobacteriia</taxon>
        <taxon>Eggerthellales</taxon>
        <taxon>Eggerthellaceae</taxon>
        <taxon>Slackia</taxon>
    </lineage>
</organism>